<dbReference type="AlphaFoldDB" id="A0A0D5NQS7"/>
<dbReference type="PATRIC" id="fig|1126833.4.peg.1864"/>
<proteinExistence type="inferred from homology"/>
<dbReference type="PANTHER" id="PTHR22916:SF3">
    <property type="entry name" value="UDP-GLCNAC:BETAGAL BETA-1,3-N-ACETYLGLUCOSAMINYLTRANSFERASE-LIKE PROTEIN 1"/>
    <property type="match status" value="1"/>
</dbReference>
<sequence length="320" mass="37317">MNSNHINPTIDILLSTYNGGEYLQQQLDSILNQTYDNWKVLIRDDGSTDETLRIIESYSSTYPKKFKFVDTGSVRLGASQSFAGLMEYSDSDYIMFCDQDDVWLPKKVEQAYQKMKQTESNQDQPVLIHTDLTVVNENLELISDSYWDYQRLNINSVRLEQMLVQNHVTGCTVLINKALKNHCLPIPVDAMMHDWWIALIAGVFGKIEGISESSILYRQHSKNHIGAKKYTNLSLLLKLASLKDRNQIFQRTIKQANALLKNYHKKLSSAHKQILYDYVNISKQNWFLRMKIAFRYEFFKIGFWPKVSTAFHLLILKRER</sequence>
<dbReference type="STRING" id="1126833.VN24_08445"/>
<protein>
    <recommendedName>
        <fullName evidence="3">Glycosyltransferase 2-like domain-containing protein</fullName>
    </recommendedName>
</protein>
<evidence type="ECO:0000256" key="1">
    <source>
        <dbReference type="ARBA" id="ARBA00006739"/>
    </source>
</evidence>
<dbReference type="Proteomes" id="UP000032633">
    <property type="component" value="Chromosome"/>
</dbReference>
<keyword evidence="5" id="KW-1185">Reference proteome</keyword>
<keyword evidence="2" id="KW-0175">Coiled coil</keyword>
<organism evidence="4 5">
    <name type="scientific">Paenibacillus beijingensis</name>
    <dbReference type="NCBI Taxonomy" id="1126833"/>
    <lineage>
        <taxon>Bacteria</taxon>
        <taxon>Bacillati</taxon>
        <taxon>Bacillota</taxon>
        <taxon>Bacilli</taxon>
        <taxon>Bacillales</taxon>
        <taxon>Paenibacillaceae</taxon>
        <taxon>Paenibacillus</taxon>
    </lineage>
</organism>
<evidence type="ECO:0000313" key="5">
    <source>
        <dbReference type="Proteomes" id="UP000032633"/>
    </source>
</evidence>
<comment type="similarity">
    <text evidence="1">Belongs to the glycosyltransferase 2 family.</text>
</comment>
<gene>
    <name evidence="4" type="ORF">VN24_08445</name>
</gene>
<feature type="coiled-coil region" evidence="2">
    <location>
        <begin position="239"/>
        <end position="273"/>
    </location>
</feature>
<dbReference type="Pfam" id="PF00535">
    <property type="entry name" value="Glycos_transf_2"/>
    <property type="match status" value="1"/>
</dbReference>
<evidence type="ECO:0000259" key="3">
    <source>
        <dbReference type="Pfam" id="PF00535"/>
    </source>
</evidence>
<dbReference type="KEGG" id="pbj:VN24_08445"/>
<dbReference type="EMBL" id="CP011058">
    <property type="protein sequence ID" value="AJY77606.1"/>
    <property type="molecule type" value="Genomic_DNA"/>
</dbReference>
<accession>A0A0D5NQS7</accession>
<name>A0A0D5NQS7_9BACL</name>
<evidence type="ECO:0000313" key="4">
    <source>
        <dbReference type="EMBL" id="AJY77606.1"/>
    </source>
</evidence>
<dbReference type="HOGENOM" id="CLU_025996_2_1_9"/>
<dbReference type="GO" id="GO:0016758">
    <property type="term" value="F:hexosyltransferase activity"/>
    <property type="evidence" value="ECO:0007669"/>
    <property type="project" value="UniProtKB-ARBA"/>
</dbReference>
<reference evidence="5" key="2">
    <citation type="submission" date="2015-03" db="EMBL/GenBank/DDBJ databases">
        <title>Genome sequence of Paenibacillus beijingensis strain DSM 24997T.</title>
        <authorList>
            <person name="Kwak Y."/>
            <person name="Shin J.-H."/>
        </authorList>
    </citation>
    <scope>NUCLEOTIDE SEQUENCE [LARGE SCALE GENOMIC DNA]</scope>
    <source>
        <strain evidence="5">DSM 24997</strain>
    </source>
</reference>
<feature type="domain" description="Glycosyltransferase 2-like" evidence="3">
    <location>
        <begin position="12"/>
        <end position="131"/>
    </location>
</feature>
<dbReference type="PANTHER" id="PTHR22916">
    <property type="entry name" value="GLYCOSYLTRANSFERASE"/>
    <property type="match status" value="1"/>
</dbReference>
<dbReference type="CDD" id="cd04196">
    <property type="entry name" value="GT_2_like_d"/>
    <property type="match status" value="1"/>
</dbReference>
<dbReference type="SUPFAM" id="SSF53448">
    <property type="entry name" value="Nucleotide-diphospho-sugar transferases"/>
    <property type="match status" value="1"/>
</dbReference>
<evidence type="ECO:0000256" key="2">
    <source>
        <dbReference type="SAM" id="Coils"/>
    </source>
</evidence>
<dbReference type="InterPro" id="IPR001173">
    <property type="entry name" value="Glyco_trans_2-like"/>
</dbReference>
<dbReference type="Gene3D" id="3.90.550.10">
    <property type="entry name" value="Spore Coat Polysaccharide Biosynthesis Protein SpsA, Chain A"/>
    <property type="match status" value="1"/>
</dbReference>
<dbReference type="InterPro" id="IPR029044">
    <property type="entry name" value="Nucleotide-diphossugar_trans"/>
</dbReference>
<reference evidence="4 5" key="1">
    <citation type="journal article" date="2015" name="J. Biotechnol.">
        <title>Complete genome sequence of Paenibacillus beijingensis 7188(T) (=DSM 24997(T)), a novel rhizobacterium from jujube garden soil.</title>
        <authorList>
            <person name="Kwak Y."/>
            <person name="Shin J.H."/>
        </authorList>
    </citation>
    <scope>NUCLEOTIDE SEQUENCE [LARGE SCALE GENOMIC DNA]</scope>
    <source>
        <strain evidence="4 5">DSM 24997</strain>
    </source>
</reference>